<feature type="modified residue" description="4-aspartylphosphate" evidence="2">
    <location>
        <position position="52"/>
    </location>
</feature>
<evidence type="ECO:0000313" key="5">
    <source>
        <dbReference type="Proteomes" id="UP000006048"/>
    </source>
</evidence>
<dbReference type="AlphaFoldDB" id="I4B3D4"/>
<dbReference type="InterPro" id="IPR050595">
    <property type="entry name" value="Bact_response_regulator"/>
</dbReference>
<gene>
    <name evidence="4" type="ordered locus">Turpa_1143</name>
</gene>
<dbReference type="Proteomes" id="UP000006048">
    <property type="component" value="Chromosome"/>
</dbReference>
<dbReference type="GO" id="GO:0000160">
    <property type="term" value="P:phosphorelay signal transduction system"/>
    <property type="evidence" value="ECO:0007669"/>
    <property type="project" value="InterPro"/>
</dbReference>
<dbReference type="CDD" id="cd17574">
    <property type="entry name" value="REC_OmpR"/>
    <property type="match status" value="1"/>
</dbReference>
<name>I4B3D4_TURPD</name>
<dbReference type="SMART" id="SM00448">
    <property type="entry name" value="REC"/>
    <property type="match status" value="1"/>
</dbReference>
<dbReference type="OrthoDB" id="9797769at2"/>
<reference evidence="4 5" key="1">
    <citation type="submission" date="2012-06" db="EMBL/GenBank/DDBJ databases">
        <title>The complete chromosome of genome of Turneriella parva DSM 21527.</title>
        <authorList>
            <consortium name="US DOE Joint Genome Institute (JGI-PGF)"/>
            <person name="Lucas S."/>
            <person name="Han J."/>
            <person name="Lapidus A."/>
            <person name="Bruce D."/>
            <person name="Goodwin L."/>
            <person name="Pitluck S."/>
            <person name="Peters L."/>
            <person name="Kyrpides N."/>
            <person name="Mavromatis K."/>
            <person name="Ivanova N."/>
            <person name="Mikhailova N."/>
            <person name="Chertkov O."/>
            <person name="Detter J.C."/>
            <person name="Tapia R."/>
            <person name="Han C."/>
            <person name="Land M."/>
            <person name="Hauser L."/>
            <person name="Markowitz V."/>
            <person name="Cheng J.-F."/>
            <person name="Hugenholtz P."/>
            <person name="Woyke T."/>
            <person name="Wu D."/>
            <person name="Gronow S."/>
            <person name="Wellnitz S."/>
            <person name="Brambilla E."/>
            <person name="Klenk H.-P."/>
            <person name="Eisen J.A."/>
        </authorList>
    </citation>
    <scope>NUCLEOTIDE SEQUENCE [LARGE SCALE GENOMIC DNA]</scope>
    <source>
        <strain evidence="5">ATCC BAA-1111 / DSM 21527 / NCTC 11395 / H</strain>
    </source>
</reference>
<evidence type="ECO:0000313" key="4">
    <source>
        <dbReference type="EMBL" id="AFM11791.1"/>
    </source>
</evidence>
<dbReference type="InterPro" id="IPR001789">
    <property type="entry name" value="Sig_transdc_resp-reg_receiver"/>
</dbReference>
<keyword evidence="1 2" id="KW-0597">Phosphoprotein</keyword>
<dbReference type="PANTHER" id="PTHR44591:SF3">
    <property type="entry name" value="RESPONSE REGULATORY DOMAIN-CONTAINING PROTEIN"/>
    <property type="match status" value="1"/>
</dbReference>
<evidence type="ECO:0000256" key="2">
    <source>
        <dbReference type="PROSITE-ProRule" id="PRU00169"/>
    </source>
</evidence>
<organism evidence="4 5">
    <name type="scientific">Turneriella parva (strain ATCC BAA-1111 / DSM 21527 / NCTC 11395 / H)</name>
    <name type="common">Leptospira parva</name>
    <dbReference type="NCBI Taxonomy" id="869212"/>
    <lineage>
        <taxon>Bacteria</taxon>
        <taxon>Pseudomonadati</taxon>
        <taxon>Spirochaetota</taxon>
        <taxon>Spirochaetia</taxon>
        <taxon>Leptospirales</taxon>
        <taxon>Leptospiraceae</taxon>
        <taxon>Turneriella</taxon>
    </lineage>
</organism>
<dbReference type="PROSITE" id="PS50110">
    <property type="entry name" value="RESPONSE_REGULATORY"/>
    <property type="match status" value="1"/>
</dbReference>
<dbReference type="Pfam" id="PF00072">
    <property type="entry name" value="Response_reg"/>
    <property type="match status" value="1"/>
</dbReference>
<evidence type="ECO:0000256" key="1">
    <source>
        <dbReference type="ARBA" id="ARBA00022553"/>
    </source>
</evidence>
<dbReference type="EMBL" id="CP002959">
    <property type="protein sequence ID" value="AFM11791.1"/>
    <property type="molecule type" value="Genomic_DNA"/>
</dbReference>
<feature type="domain" description="Response regulatory" evidence="3">
    <location>
        <begin position="3"/>
        <end position="120"/>
    </location>
</feature>
<dbReference type="KEGG" id="tpx:Turpa_1143"/>
<accession>I4B3D4</accession>
<protein>
    <submittedName>
        <fullName evidence="4">Response regulator receiver protein</fullName>
    </submittedName>
</protein>
<dbReference type="InterPro" id="IPR011006">
    <property type="entry name" value="CheY-like_superfamily"/>
</dbReference>
<dbReference type="Gene3D" id="3.40.50.2300">
    <property type="match status" value="1"/>
</dbReference>
<proteinExistence type="predicted"/>
<dbReference type="PANTHER" id="PTHR44591">
    <property type="entry name" value="STRESS RESPONSE REGULATOR PROTEIN 1"/>
    <property type="match status" value="1"/>
</dbReference>
<evidence type="ECO:0000259" key="3">
    <source>
        <dbReference type="PROSITE" id="PS50110"/>
    </source>
</evidence>
<dbReference type="SUPFAM" id="SSF52172">
    <property type="entry name" value="CheY-like"/>
    <property type="match status" value="1"/>
</dbReference>
<keyword evidence="5" id="KW-1185">Reference proteome</keyword>
<dbReference type="RefSeq" id="WP_014802308.1">
    <property type="nucleotide sequence ID" value="NC_018020.1"/>
</dbReference>
<dbReference type="STRING" id="869212.Turpa_1143"/>
<sequence length="121" mass="13518">MARILIVDDDAKITQMLELCLRPKNHEIVIAADGQIALKKALEKKPQLIIADIMMPNMDGPTFISNLWEELNDRSIPVIFLSGLISKAEQKAQNELFGNQFFLAKPFSAAELNVLVERALA</sequence>
<dbReference type="HOGENOM" id="CLU_000445_69_17_12"/>